<dbReference type="SUPFAM" id="SSF47090">
    <property type="entry name" value="PGBD-like"/>
    <property type="match status" value="1"/>
</dbReference>
<dbReference type="EMBL" id="JBHSNY010000001">
    <property type="protein sequence ID" value="MFC5632271.1"/>
    <property type="molecule type" value="Genomic_DNA"/>
</dbReference>
<feature type="domain" description="Peptidoglycan binding-like" evidence="3">
    <location>
        <begin position="294"/>
        <end position="352"/>
    </location>
</feature>
<feature type="compositionally biased region" description="Low complexity" evidence="1">
    <location>
        <begin position="265"/>
        <end position="274"/>
    </location>
</feature>
<dbReference type="InterPro" id="IPR002477">
    <property type="entry name" value="Peptidoglycan-bd-like"/>
</dbReference>
<dbReference type="InterPro" id="IPR036366">
    <property type="entry name" value="PGBDSf"/>
</dbReference>
<feature type="compositionally biased region" description="Low complexity" evidence="1">
    <location>
        <begin position="207"/>
        <end position="254"/>
    </location>
</feature>
<dbReference type="InterPro" id="IPR036365">
    <property type="entry name" value="PGBD-like_sf"/>
</dbReference>
<evidence type="ECO:0000256" key="1">
    <source>
        <dbReference type="SAM" id="MobiDB-lite"/>
    </source>
</evidence>
<feature type="region of interest" description="Disordered" evidence="1">
    <location>
        <begin position="339"/>
        <end position="359"/>
    </location>
</feature>
<keyword evidence="2" id="KW-0812">Transmembrane</keyword>
<protein>
    <submittedName>
        <fullName evidence="4">Peptidoglycan-binding protein</fullName>
    </submittedName>
</protein>
<feature type="region of interest" description="Disordered" evidence="1">
    <location>
        <begin position="188"/>
        <end position="297"/>
    </location>
</feature>
<feature type="region of interest" description="Disordered" evidence="1">
    <location>
        <begin position="1"/>
        <end position="23"/>
    </location>
</feature>
<gene>
    <name evidence="4" type="ORF">ACFPZJ_00370</name>
</gene>
<feature type="compositionally biased region" description="Low complexity" evidence="1">
    <location>
        <begin position="72"/>
        <end position="139"/>
    </location>
</feature>
<evidence type="ECO:0000259" key="3">
    <source>
        <dbReference type="Pfam" id="PF01471"/>
    </source>
</evidence>
<feature type="compositionally biased region" description="Basic and acidic residues" evidence="1">
    <location>
        <begin position="346"/>
        <end position="359"/>
    </location>
</feature>
<keyword evidence="2" id="KW-1133">Transmembrane helix</keyword>
<keyword evidence="2" id="KW-0472">Membrane</keyword>
<dbReference type="Pfam" id="PF01471">
    <property type="entry name" value="PG_binding_1"/>
    <property type="match status" value="1"/>
</dbReference>
<dbReference type="RefSeq" id="WP_381015556.1">
    <property type="nucleotide sequence ID" value="NZ_JBHSNY010000001.1"/>
</dbReference>
<accession>A0ABW0UFF3</accession>
<comment type="caution">
    <text evidence="4">The sequence shown here is derived from an EMBL/GenBank/DDBJ whole genome shotgun (WGS) entry which is preliminary data.</text>
</comment>
<feature type="transmembrane region" description="Helical" evidence="2">
    <location>
        <begin position="163"/>
        <end position="186"/>
    </location>
</feature>
<feature type="compositionally biased region" description="Pro residues" evidence="1">
    <location>
        <begin position="255"/>
        <end position="264"/>
    </location>
</feature>
<proteinExistence type="predicted"/>
<sequence>MEQPKGHPCPECGAPREPDNTPSCTCAERAAEALRETRTAEAAAAEDFDPLRIRPYVALDAGPQDGAGGTAAAGRTMPLPTATPAARPAAAAPATPEAHPAPAAPATPDATAVLPAASTATSSAAPSAASTTPPTGGPARDFAGPGPYETGEQPPRRRRAASVVAVAGALVAVVTAAGYASGLFAYESPSRDTALPDDVRASVPDDASAGAPSTEPAPATPSARPGSAAPARPPASSASPSPSPSPSVTSASPSPTQPSGPASPAPTASGANGSMQAPDDDAERSAPVLRRGDQGPEVTELQLRLRQLYLYNGPADGHFSSQVEDAVRTYQWSRGVSSDELGVYGRETRTKLESETKEP</sequence>
<keyword evidence="5" id="KW-1185">Reference proteome</keyword>
<evidence type="ECO:0000313" key="4">
    <source>
        <dbReference type="EMBL" id="MFC5632271.1"/>
    </source>
</evidence>
<evidence type="ECO:0000256" key="2">
    <source>
        <dbReference type="SAM" id="Phobius"/>
    </source>
</evidence>
<feature type="region of interest" description="Disordered" evidence="1">
    <location>
        <begin position="60"/>
        <end position="162"/>
    </location>
</feature>
<dbReference type="Proteomes" id="UP001596154">
    <property type="component" value="Unassembled WGS sequence"/>
</dbReference>
<dbReference type="Gene3D" id="1.10.101.10">
    <property type="entry name" value="PGBD-like superfamily/PGBD"/>
    <property type="match status" value="1"/>
</dbReference>
<reference evidence="5" key="1">
    <citation type="journal article" date="2019" name="Int. J. Syst. Evol. Microbiol.">
        <title>The Global Catalogue of Microorganisms (GCM) 10K type strain sequencing project: providing services to taxonomists for standard genome sequencing and annotation.</title>
        <authorList>
            <consortium name="The Broad Institute Genomics Platform"/>
            <consortium name="The Broad Institute Genome Sequencing Center for Infectious Disease"/>
            <person name="Wu L."/>
            <person name="Ma J."/>
        </authorList>
    </citation>
    <scope>NUCLEOTIDE SEQUENCE [LARGE SCALE GENOMIC DNA]</scope>
    <source>
        <strain evidence="5">CGMCC 4.7248</strain>
    </source>
</reference>
<evidence type="ECO:0000313" key="5">
    <source>
        <dbReference type="Proteomes" id="UP001596154"/>
    </source>
</evidence>
<organism evidence="4 5">
    <name type="scientific">Streptomyces bullii</name>
    <dbReference type="NCBI Taxonomy" id="349910"/>
    <lineage>
        <taxon>Bacteria</taxon>
        <taxon>Bacillati</taxon>
        <taxon>Actinomycetota</taxon>
        <taxon>Actinomycetes</taxon>
        <taxon>Kitasatosporales</taxon>
        <taxon>Streptomycetaceae</taxon>
        <taxon>Streptomyces</taxon>
    </lineage>
</organism>
<name>A0ABW0UFF3_9ACTN</name>